<name>A0ABN7TW53_9BACL</name>
<comment type="subcellular location">
    <subcellularLocation>
        <location evidence="1">Membrane</location>
        <topology evidence="1">Multi-pass membrane protein</topology>
    </subcellularLocation>
</comment>
<dbReference type="Proteomes" id="UP000730618">
    <property type="component" value="Unassembled WGS sequence"/>
</dbReference>
<keyword evidence="3 5" id="KW-1133">Transmembrane helix</keyword>
<dbReference type="PROSITE" id="PS50893">
    <property type="entry name" value="ABC_TRANSPORTER_2"/>
    <property type="match status" value="1"/>
</dbReference>
<dbReference type="PROSITE" id="PS00211">
    <property type="entry name" value="ABC_TRANSPORTER_1"/>
    <property type="match status" value="1"/>
</dbReference>
<dbReference type="SMART" id="SM00382">
    <property type="entry name" value="AAA"/>
    <property type="match status" value="1"/>
</dbReference>
<evidence type="ECO:0000259" key="6">
    <source>
        <dbReference type="PROSITE" id="PS50893"/>
    </source>
</evidence>
<dbReference type="PANTHER" id="PTHR43394:SF1">
    <property type="entry name" value="ATP-BINDING CASSETTE SUB-FAMILY B MEMBER 10, MITOCHONDRIAL"/>
    <property type="match status" value="1"/>
</dbReference>
<keyword evidence="8" id="KW-0067">ATP-binding</keyword>
<evidence type="ECO:0000256" key="5">
    <source>
        <dbReference type="SAM" id="Phobius"/>
    </source>
</evidence>
<accession>A0ABN7TW53</accession>
<evidence type="ECO:0000313" key="9">
    <source>
        <dbReference type="Proteomes" id="UP000730618"/>
    </source>
</evidence>
<keyword evidence="2 5" id="KW-0812">Transmembrane</keyword>
<dbReference type="Pfam" id="PF00005">
    <property type="entry name" value="ABC_tran"/>
    <property type="match status" value="1"/>
</dbReference>
<dbReference type="InterPro" id="IPR017871">
    <property type="entry name" value="ABC_transporter-like_CS"/>
</dbReference>
<feature type="transmembrane region" description="Helical" evidence="5">
    <location>
        <begin position="264"/>
        <end position="286"/>
    </location>
</feature>
<gene>
    <name evidence="8" type="primary">btuD_24</name>
    <name evidence="8" type="ORF">PAECIP111802_05377</name>
</gene>
<dbReference type="InterPro" id="IPR003439">
    <property type="entry name" value="ABC_transporter-like_ATP-bd"/>
</dbReference>
<evidence type="ECO:0000259" key="7">
    <source>
        <dbReference type="PROSITE" id="PS50929"/>
    </source>
</evidence>
<feature type="transmembrane region" description="Helical" evidence="5">
    <location>
        <begin position="178"/>
        <end position="200"/>
    </location>
</feature>
<dbReference type="EMBL" id="CAJVCE010000019">
    <property type="protein sequence ID" value="CAG7653021.1"/>
    <property type="molecule type" value="Genomic_DNA"/>
</dbReference>
<feature type="domain" description="ABC transmembrane type-1" evidence="7">
    <location>
        <begin position="47"/>
        <end position="321"/>
    </location>
</feature>
<keyword evidence="8" id="KW-0547">Nucleotide-binding</keyword>
<dbReference type="PANTHER" id="PTHR43394">
    <property type="entry name" value="ATP-DEPENDENT PERMEASE MDL1, MITOCHONDRIAL"/>
    <property type="match status" value="1"/>
</dbReference>
<keyword evidence="4 5" id="KW-0472">Membrane</keyword>
<sequence>MGHGKERNAVSADLPLAAGNRSAVASYAKKHLLPYWLNLVLIVMKNVVGSLLYMVPPFMSKYILETVLPERNWNLLVIVAICMVVAPIAGSLMIILEVVWGRFMENLSGRGRADLYNGIQHQPWDWLVHQRAGDLLTRMLDDTRSISDKVNGQTGFTLFHIVTLTVGSAILLTLHWGLAAVVLLLWVGQTALMSVLGRYVKRRAEETAQRNSRVAEMVREIVSAAAFIKASGKEAAALGSVRSGLHQEWEQTRRGIVLDHKVRVLNGALNACFLVLMYAAGGWFVLEQSMTIGSLVAFVAVYNWLRPFGMQFIELLLSIMKIIPPINRVTDIAFAASENTNGIIPSKPVTLEADGLSFRYETRTVLRDIRFRVPSGSIVAVVGHRGSGKSTLVDLLLGLREPDTGHIRISGMPLGQIDRRWLRSHMLCVAQDVMLRSGTILDNILFGMDATTEEVMEAVRTAQLEAWISLLPDGLRTQVGERGYAISGGERQRISIARALLRKPAILILDEATSALDQRTERRLLDRLLLERKDIILIFITHRLDIAQRSDLVLVLNEGIIAERGTHEELLPQYGLYRELWSAQTARR</sequence>
<dbReference type="InterPro" id="IPR011527">
    <property type="entry name" value="ABC1_TM_dom"/>
</dbReference>
<organism evidence="8 9">
    <name type="scientific">Paenibacillus allorhizosphaerae</name>
    <dbReference type="NCBI Taxonomy" id="2849866"/>
    <lineage>
        <taxon>Bacteria</taxon>
        <taxon>Bacillati</taxon>
        <taxon>Bacillota</taxon>
        <taxon>Bacilli</taxon>
        <taxon>Bacillales</taxon>
        <taxon>Paenibacillaceae</taxon>
        <taxon>Paenibacillus</taxon>
    </lineage>
</organism>
<reference evidence="8 9" key="1">
    <citation type="submission" date="2021-06" db="EMBL/GenBank/DDBJ databases">
        <authorList>
            <person name="Criscuolo A."/>
        </authorList>
    </citation>
    <scope>NUCLEOTIDE SEQUENCE [LARGE SCALE GENOMIC DNA]</scope>
    <source>
        <strain evidence="9">CIP 111802</strain>
    </source>
</reference>
<comment type="caution">
    <text evidence="8">The sequence shown here is derived from an EMBL/GenBank/DDBJ whole genome shotgun (WGS) entry which is preliminary data.</text>
</comment>
<feature type="transmembrane region" description="Helical" evidence="5">
    <location>
        <begin position="35"/>
        <end position="55"/>
    </location>
</feature>
<feature type="transmembrane region" description="Helical" evidence="5">
    <location>
        <begin position="154"/>
        <end position="172"/>
    </location>
</feature>
<dbReference type="InterPro" id="IPR003593">
    <property type="entry name" value="AAA+_ATPase"/>
</dbReference>
<keyword evidence="9" id="KW-1185">Reference proteome</keyword>
<proteinExistence type="predicted"/>
<evidence type="ECO:0000256" key="4">
    <source>
        <dbReference type="ARBA" id="ARBA00023136"/>
    </source>
</evidence>
<dbReference type="Pfam" id="PF00664">
    <property type="entry name" value="ABC_membrane"/>
    <property type="match status" value="1"/>
</dbReference>
<dbReference type="CDD" id="cd07346">
    <property type="entry name" value="ABC_6TM_exporters"/>
    <property type="match status" value="1"/>
</dbReference>
<feature type="transmembrane region" description="Helical" evidence="5">
    <location>
        <begin position="75"/>
        <end position="100"/>
    </location>
</feature>
<dbReference type="GO" id="GO:0005524">
    <property type="term" value="F:ATP binding"/>
    <property type="evidence" value="ECO:0007669"/>
    <property type="project" value="UniProtKB-KW"/>
</dbReference>
<dbReference type="PROSITE" id="PS50929">
    <property type="entry name" value="ABC_TM1F"/>
    <property type="match status" value="1"/>
</dbReference>
<evidence type="ECO:0000256" key="3">
    <source>
        <dbReference type="ARBA" id="ARBA00022989"/>
    </source>
</evidence>
<feature type="domain" description="ABC transporter" evidence="6">
    <location>
        <begin position="351"/>
        <end position="583"/>
    </location>
</feature>
<evidence type="ECO:0000256" key="2">
    <source>
        <dbReference type="ARBA" id="ARBA00022692"/>
    </source>
</evidence>
<evidence type="ECO:0000313" key="8">
    <source>
        <dbReference type="EMBL" id="CAG7653021.1"/>
    </source>
</evidence>
<dbReference type="InterPro" id="IPR039421">
    <property type="entry name" value="Type_1_exporter"/>
</dbReference>
<protein>
    <submittedName>
        <fullName evidence="8">Vitamin B12 import ATP-binding protein BtuD</fullName>
    </submittedName>
</protein>
<evidence type="ECO:0000256" key="1">
    <source>
        <dbReference type="ARBA" id="ARBA00004141"/>
    </source>
</evidence>